<sequence>MFSLRNLLAPRPSMRSFALVDAQGICRALRQSAQAPQGSGWIEVQHSCLSWLNRPLPASARTAQVTPCLRVRQTLAA</sequence>
<gene>
    <name evidence="1" type="ORF">SAMN05216370_3676</name>
</gene>
<evidence type="ECO:0000313" key="1">
    <source>
        <dbReference type="EMBL" id="SCW81526.1"/>
    </source>
</evidence>
<comment type="caution">
    <text evidence="1">The sequence shown here is derived from an EMBL/GenBank/DDBJ whole genome shotgun (WGS) entry which is preliminary data.</text>
</comment>
<dbReference type="RefSeq" id="WP_090255238.1">
    <property type="nucleotide sequence ID" value="NZ_FMTL01000004.1"/>
</dbReference>
<name>A0AB37ZDX8_9PSED</name>
<evidence type="ECO:0000313" key="2">
    <source>
        <dbReference type="Proteomes" id="UP000242418"/>
    </source>
</evidence>
<dbReference type="EMBL" id="FMTL01000004">
    <property type="protein sequence ID" value="SCW81526.1"/>
    <property type="molecule type" value="Genomic_DNA"/>
</dbReference>
<accession>A0AB37ZDX8</accession>
<dbReference type="Proteomes" id="UP000242418">
    <property type="component" value="Unassembled WGS sequence"/>
</dbReference>
<dbReference type="AlphaFoldDB" id="A0AB37ZDX8"/>
<keyword evidence="2" id="KW-1185">Reference proteome</keyword>
<organism evidence="1 2">
    <name type="scientific">Pseudomonas peli</name>
    <dbReference type="NCBI Taxonomy" id="592361"/>
    <lineage>
        <taxon>Bacteria</taxon>
        <taxon>Pseudomonadati</taxon>
        <taxon>Pseudomonadota</taxon>
        <taxon>Gammaproteobacteria</taxon>
        <taxon>Pseudomonadales</taxon>
        <taxon>Pseudomonadaceae</taxon>
        <taxon>Pseudomonas</taxon>
    </lineage>
</organism>
<protein>
    <submittedName>
        <fullName evidence="1">Uncharacterized protein</fullName>
    </submittedName>
</protein>
<reference evidence="1 2" key="1">
    <citation type="submission" date="2016-10" db="EMBL/GenBank/DDBJ databases">
        <authorList>
            <person name="Varghese N."/>
            <person name="Submissions S."/>
        </authorList>
    </citation>
    <scope>NUCLEOTIDE SEQUENCE [LARGE SCALE GENOMIC DNA]</scope>
    <source>
        <strain evidence="1 2">DSM 17833</strain>
    </source>
</reference>
<proteinExistence type="predicted"/>